<evidence type="ECO:0000256" key="3">
    <source>
        <dbReference type="ARBA" id="ARBA00022801"/>
    </source>
</evidence>
<evidence type="ECO:0000313" key="9">
    <source>
        <dbReference type="EMBL" id="EFJ06865.1"/>
    </source>
</evidence>
<feature type="binding site" evidence="6">
    <location>
        <position position="348"/>
    </location>
    <ligand>
        <name>Mg(2+)</name>
        <dbReference type="ChEBI" id="CHEBI:18420"/>
        <label>1</label>
    </ligand>
</feature>
<dbReference type="Pfam" id="PF03372">
    <property type="entry name" value="Exo_endo_phos"/>
    <property type="match status" value="1"/>
</dbReference>
<keyword evidence="10" id="KW-1185">Reference proteome</keyword>
<feature type="site" description="Important for catalytic activity" evidence="7">
    <location>
        <position position="304"/>
    </location>
</feature>
<evidence type="ECO:0000256" key="5">
    <source>
        <dbReference type="PIRSR" id="PIRSR604808-1"/>
    </source>
</evidence>
<dbReference type="GO" id="GO:0008081">
    <property type="term" value="F:phosphoric diester hydrolase activity"/>
    <property type="evidence" value="ECO:0000318"/>
    <property type="project" value="GO_Central"/>
</dbReference>
<sequence length="379" mass="43045">MPPQRYNHTHIPVDLECGRFNLSFLTRRPSTTVDLKPDLVAHRWYILRSISAQSCTEMIVETVIMDGNLEPLLTAYLMFKQSSASAGGHRGYCHSARKRILLLLLAHREERPPGLLRHCELELLFSLGKGLKRIAGQRCLWLPRKLTSAKAGEGDKEFWLGSYDPILTLEGFTRQELLDLDNEGRCIVTDHGYFVLFNIYGPNVGCGDVERQDFMLQCRLESILKQGRRIIIVGDLNISPYPINSCDPGPEFDTNPSRQWFRSLLVSEVVRFQTRFACFILKEAYTCWSQASGAEEFNYGSRIDHVLIAGPCAGHYMCDILLEFKRAKLDTLPRWSGGRSLKLDGSDHAPVILQFKHLPSIPPHEAPQLAAHTFYTLQN</sequence>
<evidence type="ECO:0000256" key="2">
    <source>
        <dbReference type="ARBA" id="ARBA00022723"/>
    </source>
</evidence>
<accession>D8T8V3</accession>
<evidence type="ECO:0000256" key="7">
    <source>
        <dbReference type="PIRSR" id="PIRSR604808-3"/>
    </source>
</evidence>
<dbReference type="GO" id="GO:0005634">
    <property type="term" value="C:nucleus"/>
    <property type="evidence" value="ECO:0000318"/>
    <property type="project" value="GO_Central"/>
</dbReference>
<evidence type="ECO:0000313" key="10">
    <source>
        <dbReference type="Proteomes" id="UP000001514"/>
    </source>
</evidence>
<dbReference type="eggNOG" id="KOG1294">
    <property type="taxonomic scope" value="Eukaryota"/>
</dbReference>
<keyword evidence="3" id="KW-0378">Hydrolase</keyword>
<evidence type="ECO:0000256" key="4">
    <source>
        <dbReference type="ARBA" id="ARBA00022842"/>
    </source>
</evidence>
<comment type="similarity">
    <text evidence="1">Belongs to the DNA repair enzymes AP/ExoA family.</text>
</comment>
<dbReference type="PROSITE" id="PS51435">
    <property type="entry name" value="AP_NUCLEASE_F1_4"/>
    <property type="match status" value="1"/>
</dbReference>
<evidence type="ECO:0000256" key="1">
    <source>
        <dbReference type="ARBA" id="ARBA00007092"/>
    </source>
</evidence>
<protein>
    <recommendedName>
        <fullName evidence="8">Endonuclease/exonuclease/phosphatase domain-containing protein</fullName>
    </recommendedName>
</protein>
<dbReference type="Gramene" id="EFJ06865">
    <property type="protein sequence ID" value="EFJ06865"/>
    <property type="gene ID" value="SELMODRAFT_430260"/>
</dbReference>
<dbReference type="InParanoid" id="D8T8V3"/>
<feature type="binding site" evidence="6">
    <location>
        <position position="347"/>
    </location>
    <ligand>
        <name>Mg(2+)</name>
        <dbReference type="ChEBI" id="CHEBI:18420"/>
        <label>1</label>
    </ligand>
</feature>
<dbReference type="Proteomes" id="UP000001514">
    <property type="component" value="Unassembled WGS sequence"/>
</dbReference>
<feature type="domain" description="Endonuclease/exonuclease/phosphatase" evidence="8">
    <location>
        <begin position="220"/>
        <end position="310"/>
    </location>
</feature>
<organism evidence="10">
    <name type="scientific">Selaginella moellendorffii</name>
    <name type="common">Spikemoss</name>
    <dbReference type="NCBI Taxonomy" id="88036"/>
    <lineage>
        <taxon>Eukaryota</taxon>
        <taxon>Viridiplantae</taxon>
        <taxon>Streptophyta</taxon>
        <taxon>Embryophyta</taxon>
        <taxon>Tracheophyta</taxon>
        <taxon>Lycopodiopsida</taxon>
        <taxon>Selaginellales</taxon>
        <taxon>Selaginellaceae</taxon>
        <taxon>Selaginella</taxon>
    </lineage>
</organism>
<feature type="site" description="Interaction with DNA substrate" evidence="7">
    <location>
        <position position="348"/>
    </location>
</feature>
<evidence type="ECO:0000259" key="8">
    <source>
        <dbReference type="Pfam" id="PF03372"/>
    </source>
</evidence>
<dbReference type="GO" id="GO:0046872">
    <property type="term" value="F:metal ion binding"/>
    <property type="evidence" value="ECO:0007669"/>
    <property type="project" value="UniProtKB-KW"/>
</dbReference>
<dbReference type="GO" id="GO:0003906">
    <property type="term" value="F:DNA-(apurinic or apyrimidinic site) endonuclease activity"/>
    <property type="evidence" value="ECO:0000318"/>
    <property type="project" value="GO_Central"/>
</dbReference>
<dbReference type="InterPro" id="IPR005135">
    <property type="entry name" value="Endo/exonuclease/phosphatase"/>
</dbReference>
<feature type="active site" evidence="5">
    <location>
        <position position="200"/>
    </location>
</feature>
<keyword evidence="2 6" id="KW-0479">Metal-binding</keyword>
<dbReference type="STRING" id="88036.D8T8V3"/>
<gene>
    <name evidence="9" type="ORF">SELMODRAFT_430260</name>
</gene>
<dbReference type="GO" id="GO:0006284">
    <property type="term" value="P:base-excision repair"/>
    <property type="evidence" value="ECO:0000318"/>
    <property type="project" value="GO_Central"/>
</dbReference>
<dbReference type="PANTHER" id="PTHR22748">
    <property type="entry name" value="AP ENDONUCLEASE"/>
    <property type="match status" value="1"/>
</dbReference>
<feature type="active site" description="Proton donor/acceptor" evidence="5">
    <location>
        <position position="235"/>
    </location>
</feature>
<keyword evidence="4 6" id="KW-0460">Magnesium</keyword>
<dbReference type="AlphaFoldDB" id="D8T8V3"/>
<name>D8T8V3_SELML</name>
<feature type="binding site" evidence="6">
    <location>
        <position position="235"/>
    </location>
    <ligand>
        <name>Mg(2+)</name>
        <dbReference type="ChEBI" id="CHEBI:18420"/>
        <label>1</label>
    </ligand>
</feature>
<dbReference type="InterPro" id="IPR036691">
    <property type="entry name" value="Endo/exonu/phosph_ase_sf"/>
</dbReference>
<evidence type="ECO:0000256" key="6">
    <source>
        <dbReference type="PIRSR" id="PIRSR604808-2"/>
    </source>
</evidence>
<keyword evidence="6" id="KW-0464">Manganese</keyword>
<dbReference type="GO" id="GO:0008311">
    <property type="term" value="F:double-stranded DNA 3'-5' DNA exonuclease activity"/>
    <property type="evidence" value="ECO:0000318"/>
    <property type="project" value="GO_Central"/>
</dbReference>
<dbReference type="KEGG" id="smo:SELMODRAFT_430260"/>
<dbReference type="Gene3D" id="3.60.10.10">
    <property type="entry name" value="Endonuclease/exonuclease/phosphatase"/>
    <property type="match status" value="1"/>
</dbReference>
<dbReference type="InterPro" id="IPR004808">
    <property type="entry name" value="AP_endonuc_1"/>
</dbReference>
<feature type="active site" description="Proton acceptor" evidence="5">
    <location>
        <position position="348"/>
    </location>
</feature>
<feature type="site" description="Transition state stabilizer" evidence="7">
    <location>
        <position position="237"/>
    </location>
</feature>
<dbReference type="PANTHER" id="PTHR22748:SF4">
    <property type="entry name" value="DNA-(APURINIC OR APYRIMIDINIC SITE) ENDONUCLEASE 2"/>
    <property type="match status" value="1"/>
</dbReference>
<dbReference type="EMBL" id="GL377692">
    <property type="protein sequence ID" value="EFJ06865.1"/>
    <property type="molecule type" value="Genomic_DNA"/>
</dbReference>
<comment type="cofactor">
    <cofactor evidence="6">
        <name>Mg(2+)</name>
        <dbReference type="ChEBI" id="CHEBI:18420"/>
    </cofactor>
    <cofactor evidence="6">
        <name>Mn(2+)</name>
        <dbReference type="ChEBI" id="CHEBI:29035"/>
    </cofactor>
    <text evidence="6">Probably binds two magnesium or manganese ions per subunit.</text>
</comment>
<dbReference type="HOGENOM" id="CLU_730361_0_0_1"/>
<proteinExistence type="inferred from homology"/>
<dbReference type="SUPFAM" id="SSF56219">
    <property type="entry name" value="DNase I-like"/>
    <property type="match status" value="1"/>
</dbReference>
<feature type="binding site" evidence="6">
    <location>
        <position position="237"/>
    </location>
    <ligand>
        <name>Mg(2+)</name>
        <dbReference type="ChEBI" id="CHEBI:18420"/>
        <label>1</label>
    </ligand>
</feature>
<reference evidence="9 10" key="1">
    <citation type="journal article" date="2011" name="Science">
        <title>The Selaginella genome identifies genetic changes associated with the evolution of vascular plants.</title>
        <authorList>
            <person name="Banks J.A."/>
            <person name="Nishiyama T."/>
            <person name="Hasebe M."/>
            <person name="Bowman J.L."/>
            <person name="Gribskov M."/>
            <person name="dePamphilis C."/>
            <person name="Albert V.A."/>
            <person name="Aono N."/>
            <person name="Aoyama T."/>
            <person name="Ambrose B.A."/>
            <person name="Ashton N.W."/>
            <person name="Axtell M.J."/>
            <person name="Barker E."/>
            <person name="Barker M.S."/>
            <person name="Bennetzen J.L."/>
            <person name="Bonawitz N.D."/>
            <person name="Chapple C."/>
            <person name="Cheng C."/>
            <person name="Correa L.G."/>
            <person name="Dacre M."/>
            <person name="DeBarry J."/>
            <person name="Dreyer I."/>
            <person name="Elias M."/>
            <person name="Engstrom E.M."/>
            <person name="Estelle M."/>
            <person name="Feng L."/>
            <person name="Finet C."/>
            <person name="Floyd S.K."/>
            <person name="Frommer W.B."/>
            <person name="Fujita T."/>
            <person name="Gramzow L."/>
            <person name="Gutensohn M."/>
            <person name="Harholt J."/>
            <person name="Hattori M."/>
            <person name="Heyl A."/>
            <person name="Hirai T."/>
            <person name="Hiwatashi Y."/>
            <person name="Ishikawa M."/>
            <person name="Iwata M."/>
            <person name="Karol K.G."/>
            <person name="Koehler B."/>
            <person name="Kolukisaoglu U."/>
            <person name="Kubo M."/>
            <person name="Kurata T."/>
            <person name="Lalonde S."/>
            <person name="Li K."/>
            <person name="Li Y."/>
            <person name="Litt A."/>
            <person name="Lyons E."/>
            <person name="Manning G."/>
            <person name="Maruyama T."/>
            <person name="Michael T.P."/>
            <person name="Mikami K."/>
            <person name="Miyazaki S."/>
            <person name="Morinaga S."/>
            <person name="Murata T."/>
            <person name="Mueller-Roeber B."/>
            <person name="Nelson D.R."/>
            <person name="Obara M."/>
            <person name="Oguri Y."/>
            <person name="Olmstead R.G."/>
            <person name="Onodera N."/>
            <person name="Petersen B.L."/>
            <person name="Pils B."/>
            <person name="Prigge M."/>
            <person name="Rensing S.A."/>
            <person name="Riano-Pachon D.M."/>
            <person name="Roberts A.W."/>
            <person name="Sato Y."/>
            <person name="Scheller H.V."/>
            <person name="Schulz B."/>
            <person name="Schulz C."/>
            <person name="Shakirov E.V."/>
            <person name="Shibagaki N."/>
            <person name="Shinohara N."/>
            <person name="Shippen D.E."/>
            <person name="Soerensen I."/>
            <person name="Sotooka R."/>
            <person name="Sugimoto N."/>
            <person name="Sugita M."/>
            <person name="Sumikawa N."/>
            <person name="Tanurdzic M."/>
            <person name="Theissen G."/>
            <person name="Ulvskov P."/>
            <person name="Wakazuki S."/>
            <person name="Weng J.K."/>
            <person name="Willats W.W."/>
            <person name="Wipf D."/>
            <person name="Wolf P.G."/>
            <person name="Yang L."/>
            <person name="Zimmer A.D."/>
            <person name="Zhu Q."/>
            <person name="Mitros T."/>
            <person name="Hellsten U."/>
            <person name="Loque D."/>
            <person name="Otillar R."/>
            <person name="Salamov A."/>
            <person name="Schmutz J."/>
            <person name="Shapiro H."/>
            <person name="Lindquist E."/>
            <person name="Lucas S."/>
            <person name="Rokhsar D."/>
            <person name="Grigoriev I.V."/>
        </authorList>
    </citation>
    <scope>NUCLEOTIDE SEQUENCE [LARGE SCALE GENOMIC DNA]</scope>
</reference>